<protein>
    <submittedName>
        <fullName evidence="3">PepSY domain-containing protein</fullName>
    </submittedName>
</protein>
<keyword evidence="2" id="KW-0472">Membrane</keyword>
<evidence type="ECO:0000313" key="4">
    <source>
        <dbReference type="Proteomes" id="UP000597459"/>
    </source>
</evidence>
<feature type="transmembrane region" description="Helical" evidence="2">
    <location>
        <begin position="444"/>
        <end position="470"/>
    </location>
</feature>
<dbReference type="PANTHER" id="PTHR34219:SF4">
    <property type="entry name" value="PEPSY DOMAIN-CONTAINING PROTEIN"/>
    <property type="match status" value="1"/>
</dbReference>
<reference evidence="3" key="1">
    <citation type="submission" date="2019-11" db="EMBL/GenBank/DDBJ databases">
        <title>Description of new Acetobacter species.</title>
        <authorList>
            <person name="Cleenwerck I."/>
            <person name="Sombolestani A.S."/>
        </authorList>
    </citation>
    <scope>NUCLEOTIDE SEQUENCE</scope>
    <source>
        <strain evidence="3">LMG 1626</strain>
    </source>
</reference>
<feature type="compositionally biased region" description="Gly residues" evidence="1">
    <location>
        <begin position="303"/>
        <end position="312"/>
    </location>
</feature>
<proteinExistence type="predicted"/>
<feature type="transmembrane region" description="Helical" evidence="2">
    <location>
        <begin position="218"/>
        <end position="247"/>
    </location>
</feature>
<feature type="region of interest" description="Disordered" evidence="1">
    <location>
        <begin position="1"/>
        <end position="35"/>
    </location>
</feature>
<feature type="transmembrane region" description="Helical" evidence="2">
    <location>
        <begin position="268"/>
        <end position="290"/>
    </location>
</feature>
<organism evidence="3 4">
    <name type="scientific">Acetobacter estunensis</name>
    <dbReference type="NCBI Taxonomy" id="104097"/>
    <lineage>
        <taxon>Bacteria</taxon>
        <taxon>Pseudomonadati</taxon>
        <taxon>Pseudomonadota</taxon>
        <taxon>Alphaproteobacteria</taxon>
        <taxon>Acetobacterales</taxon>
        <taxon>Acetobacteraceae</taxon>
        <taxon>Acetobacter</taxon>
    </lineage>
</organism>
<dbReference type="AlphaFoldDB" id="A0A967B6K2"/>
<feature type="compositionally biased region" description="Basic residues" evidence="1">
    <location>
        <begin position="1"/>
        <end position="10"/>
    </location>
</feature>
<comment type="caution">
    <text evidence="3">The sequence shown here is derived from an EMBL/GenBank/DDBJ whole genome shotgun (WGS) entry which is preliminary data.</text>
</comment>
<feature type="transmembrane region" description="Helical" evidence="2">
    <location>
        <begin position="548"/>
        <end position="569"/>
    </location>
</feature>
<name>A0A967B6K2_9PROT</name>
<feature type="region of interest" description="Disordered" evidence="1">
    <location>
        <begin position="299"/>
        <end position="318"/>
    </location>
</feature>
<dbReference type="EMBL" id="WOTH01000005">
    <property type="protein sequence ID" value="NHO53141.1"/>
    <property type="molecule type" value="Genomic_DNA"/>
</dbReference>
<keyword evidence="4" id="KW-1185">Reference proteome</keyword>
<evidence type="ECO:0000256" key="1">
    <source>
        <dbReference type="SAM" id="MobiDB-lite"/>
    </source>
</evidence>
<dbReference type="InterPro" id="IPR005625">
    <property type="entry name" value="PepSY-ass_TM"/>
</dbReference>
<feature type="transmembrane region" description="Helical" evidence="2">
    <location>
        <begin position="482"/>
        <end position="505"/>
    </location>
</feature>
<sequence>MADRSGHHRSGALSPARKPRRRPFRSAGRGCPDHAAGNPVPLRFVHPLPRASGHAGRVSGHVSSCLYVPCFRLPMNTARAVTSGLSLRTRMGWLHAWVGFVCGLLLLCIFITGTLAVFDTEITRWMQPEFTGGSLARPSDAALARASALVSEQEAQHHRVSVTLPSARDPVLRVVQPEGMDVITTAIDPVTGEVLNLRKTVGGTLFFRFHYTLRMGRMFGVVLVEALGIGLLVTLGSGLVIHLRALVPNLVMFRPNGASPRAWMDAHVIAAVLFLPFTFMVAWTGVVIHADRIFPFTAETRQEGGGGPPGRGQHGHHRDALPIPALGPILDDATQLFGEGGTGFLQFSPRSVSVMRSDASTLPQTRDRAEYDRRTGKRLKVTRQRSGPAQTRQVMTGLHMAHWAPTPMRWLYFLSGIAGSVMFGTGLVMFLLKRRRTATSRHFLALVLAEGLTLGTVIGLPVACAAVLWANRLVPASLTDRMTTESACLFLVWGICVVHALARALQKHVLHGWREQAALLAVLLCLLPALDIATRWQWLGQQKQWDYLGVDAATLMLGLMVLRGCVFLGRSIKREAVK</sequence>
<feature type="transmembrane region" description="Helical" evidence="2">
    <location>
        <begin position="96"/>
        <end position="118"/>
    </location>
</feature>
<dbReference type="Proteomes" id="UP000597459">
    <property type="component" value="Unassembled WGS sequence"/>
</dbReference>
<evidence type="ECO:0000256" key="2">
    <source>
        <dbReference type="SAM" id="Phobius"/>
    </source>
</evidence>
<gene>
    <name evidence="3" type="ORF">GOB87_04085</name>
</gene>
<dbReference type="Pfam" id="PF03929">
    <property type="entry name" value="PepSY_TM"/>
    <property type="match status" value="1"/>
</dbReference>
<keyword evidence="2" id="KW-0812">Transmembrane</keyword>
<feature type="transmembrane region" description="Helical" evidence="2">
    <location>
        <begin position="410"/>
        <end position="432"/>
    </location>
</feature>
<keyword evidence="2" id="KW-1133">Transmembrane helix</keyword>
<evidence type="ECO:0000313" key="3">
    <source>
        <dbReference type="EMBL" id="NHO53141.1"/>
    </source>
</evidence>
<dbReference type="PANTHER" id="PTHR34219">
    <property type="entry name" value="IRON-REGULATED INNER MEMBRANE PROTEIN-RELATED"/>
    <property type="match status" value="1"/>
</dbReference>
<accession>A0A967B6K2</accession>